<dbReference type="EMBL" id="KV007509">
    <property type="protein sequence ID" value="KZV31345.1"/>
    <property type="molecule type" value="Genomic_DNA"/>
</dbReference>
<organism evidence="1 2">
    <name type="scientific">Dorcoceras hygrometricum</name>
    <dbReference type="NCBI Taxonomy" id="472368"/>
    <lineage>
        <taxon>Eukaryota</taxon>
        <taxon>Viridiplantae</taxon>
        <taxon>Streptophyta</taxon>
        <taxon>Embryophyta</taxon>
        <taxon>Tracheophyta</taxon>
        <taxon>Spermatophyta</taxon>
        <taxon>Magnoliopsida</taxon>
        <taxon>eudicotyledons</taxon>
        <taxon>Gunneridae</taxon>
        <taxon>Pentapetalae</taxon>
        <taxon>asterids</taxon>
        <taxon>lamiids</taxon>
        <taxon>Lamiales</taxon>
        <taxon>Gesneriaceae</taxon>
        <taxon>Didymocarpoideae</taxon>
        <taxon>Trichosporeae</taxon>
        <taxon>Loxocarpinae</taxon>
        <taxon>Dorcoceras</taxon>
    </lineage>
</organism>
<name>A0A2Z7BBA0_9LAMI</name>
<dbReference type="PANTHER" id="PTHR48165:SF1">
    <property type="entry name" value="TRANSMEMBRANE PROTEIN"/>
    <property type="match status" value="1"/>
</dbReference>
<dbReference type="Proteomes" id="UP000250235">
    <property type="component" value="Unassembled WGS sequence"/>
</dbReference>
<reference evidence="1 2" key="1">
    <citation type="journal article" date="2015" name="Proc. Natl. Acad. Sci. U.S.A.">
        <title>The resurrection genome of Boea hygrometrica: A blueprint for survival of dehydration.</title>
        <authorList>
            <person name="Xiao L."/>
            <person name="Yang G."/>
            <person name="Zhang L."/>
            <person name="Yang X."/>
            <person name="Zhao S."/>
            <person name="Ji Z."/>
            <person name="Zhou Q."/>
            <person name="Hu M."/>
            <person name="Wang Y."/>
            <person name="Chen M."/>
            <person name="Xu Y."/>
            <person name="Jin H."/>
            <person name="Xiao X."/>
            <person name="Hu G."/>
            <person name="Bao F."/>
            <person name="Hu Y."/>
            <person name="Wan P."/>
            <person name="Li L."/>
            <person name="Deng X."/>
            <person name="Kuang T."/>
            <person name="Xiang C."/>
            <person name="Zhu J.K."/>
            <person name="Oliver M.J."/>
            <person name="He Y."/>
        </authorList>
    </citation>
    <scope>NUCLEOTIDE SEQUENCE [LARGE SCALE GENOMIC DNA]</scope>
    <source>
        <strain evidence="2">cv. XS01</strain>
    </source>
</reference>
<dbReference type="PANTHER" id="PTHR48165">
    <property type="entry name" value="BNAC03G44900D PROTEIN"/>
    <property type="match status" value="1"/>
</dbReference>
<gene>
    <name evidence="1" type="ORF">F511_05449</name>
</gene>
<accession>A0A2Z7BBA0</accession>
<evidence type="ECO:0000313" key="1">
    <source>
        <dbReference type="EMBL" id="KZV31345.1"/>
    </source>
</evidence>
<sequence>MKKTSRVVDESFVGGEIGRRPSRSRWSDGLLSGIVCGIVRVSFTLLSCISQHPNISGTDGMWVSAELTQTSELNHLVVRDSMRYAILM</sequence>
<dbReference type="AlphaFoldDB" id="A0A2Z7BBA0"/>
<protein>
    <submittedName>
        <fullName evidence="1">Uncharacterized protein</fullName>
    </submittedName>
</protein>
<dbReference type="OrthoDB" id="1857384at2759"/>
<proteinExistence type="predicted"/>
<evidence type="ECO:0000313" key="2">
    <source>
        <dbReference type="Proteomes" id="UP000250235"/>
    </source>
</evidence>
<keyword evidence="2" id="KW-1185">Reference proteome</keyword>